<keyword evidence="5 8" id="KW-1133">Transmembrane helix</keyword>
<reference evidence="10" key="2">
    <citation type="submission" date="2018-05" db="EMBL/GenBank/DDBJ databases">
        <title>OgluRS3 (Oryza glumaepatula Reference Sequence Version 3).</title>
        <authorList>
            <person name="Zhang J."/>
            <person name="Kudrna D."/>
            <person name="Lee S."/>
            <person name="Talag J."/>
            <person name="Welchert J."/>
            <person name="Wing R.A."/>
        </authorList>
    </citation>
    <scope>NUCLEOTIDE SEQUENCE [LARGE SCALE GENOMIC DNA]</scope>
</reference>
<feature type="transmembrane region" description="Helical" evidence="8">
    <location>
        <begin position="307"/>
        <end position="326"/>
    </location>
</feature>
<feature type="transmembrane region" description="Helical" evidence="8">
    <location>
        <begin position="456"/>
        <end position="478"/>
    </location>
</feature>
<evidence type="ECO:0000256" key="5">
    <source>
        <dbReference type="ARBA" id="ARBA00022989"/>
    </source>
</evidence>
<feature type="transmembrane region" description="Helical" evidence="8">
    <location>
        <begin position="362"/>
        <end position="382"/>
    </location>
</feature>
<dbReference type="STRING" id="40148.A0A0D9YRV0"/>
<feature type="transmembrane region" description="Helical" evidence="8">
    <location>
        <begin position="560"/>
        <end position="578"/>
    </location>
</feature>
<feature type="transmembrane region" description="Helical" evidence="8">
    <location>
        <begin position="426"/>
        <end position="444"/>
    </location>
</feature>
<evidence type="ECO:0000313" key="11">
    <source>
        <dbReference type="Proteomes" id="UP000026961"/>
    </source>
</evidence>
<dbReference type="PANTHER" id="PTHR31595">
    <property type="entry name" value="LONG-CHAIN-ALCOHOL O-FATTY-ACYLTRANSFERASE 3-RELATED"/>
    <property type="match status" value="1"/>
</dbReference>
<dbReference type="GO" id="GO:0016020">
    <property type="term" value="C:membrane"/>
    <property type="evidence" value="ECO:0007669"/>
    <property type="project" value="UniProtKB-SubCell"/>
</dbReference>
<proteinExistence type="inferred from homology"/>
<feature type="transmembrane region" description="Helical" evidence="8">
    <location>
        <begin position="590"/>
        <end position="612"/>
    </location>
</feature>
<dbReference type="HOGENOM" id="CLU_390498_0_0_1"/>
<comment type="similarity">
    <text evidence="2">Belongs to the wax synthase family.</text>
</comment>
<evidence type="ECO:0000259" key="9">
    <source>
        <dbReference type="Pfam" id="PF13813"/>
    </source>
</evidence>
<keyword evidence="3" id="KW-0808">Transferase</keyword>
<keyword evidence="7" id="KW-0012">Acyltransferase</keyword>
<evidence type="ECO:0000256" key="6">
    <source>
        <dbReference type="ARBA" id="ARBA00023136"/>
    </source>
</evidence>
<feature type="transmembrane region" description="Helical" evidence="8">
    <location>
        <begin position="33"/>
        <end position="50"/>
    </location>
</feature>
<evidence type="ECO:0000256" key="4">
    <source>
        <dbReference type="ARBA" id="ARBA00022692"/>
    </source>
</evidence>
<feature type="domain" description="Wax synthase" evidence="9">
    <location>
        <begin position="175"/>
        <end position="253"/>
    </location>
</feature>
<dbReference type="AlphaFoldDB" id="A0A0D9YRV0"/>
<feature type="transmembrane region" description="Helical" evidence="8">
    <location>
        <begin position="145"/>
        <end position="170"/>
    </location>
</feature>
<name>A0A0D9YRV0_9ORYZ</name>
<keyword evidence="11" id="KW-1185">Reference proteome</keyword>
<reference evidence="10" key="1">
    <citation type="submission" date="2015-04" db="UniProtKB">
        <authorList>
            <consortium name="EnsemblPlants"/>
        </authorList>
    </citation>
    <scope>IDENTIFICATION</scope>
</reference>
<accession>A0A0D9YRV0</accession>
<feature type="transmembrane region" description="Helical" evidence="8">
    <location>
        <begin position="338"/>
        <end position="355"/>
    </location>
</feature>
<dbReference type="InterPro" id="IPR032805">
    <property type="entry name" value="Wax_synthase_dom"/>
</dbReference>
<feature type="transmembrane region" description="Helical" evidence="8">
    <location>
        <begin position="6"/>
        <end position="26"/>
    </location>
</feature>
<evidence type="ECO:0000256" key="1">
    <source>
        <dbReference type="ARBA" id="ARBA00004141"/>
    </source>
</evidence>
<sequence>MHHAVVNVLVVVAAAMLYALLVASHLAPGIGRLLALTLVLALLLNIPFAIPRFTAPAAPRPSSSSGWLLLLASGRGPLDPSIPPLAFVFSAALPVKLIRVPSDDAVVTKLASMPIMSLAIKLAVMAVAIFYLLHKKNEIHGYTAFTIYAILTYCFLDFLMPCVAAVGAALGMELEPQFDRPYLSASLQDFSGRRWNLMALAMLRPAVYDRVRARLGAPGGVLSTFLVSGLMHEVIAYYISFRAPTGQVTAFFALHGVCMCAERWCTRRCRRSPPRVVATLAAHRGTGSGVLSTVCERMATAVMDSELGSLVKVSAAVWAAMFYARLAAASLRPGAPRLAALLPVVALFCVVPFSFSTTTFRGCSAFFLSWLGVFKLLLLAAGRGPLNPTHPLHHFVFSASLPVKLRHLASAKPAKGVDPAPANESAAGKILVSGAVIPLIIYTYQFKNAMSRYQLLILYTGHIYFSLQLLLAVVHGLIHGVLGMEMEPQVDRPYLASSLRDFWGRRWNLMVPAILRPSVYRPVRARLGDAAGVLAAFLVSGLMHEAMFFYIMWRPPSGEVTVFFLLHGVCTAAEAWWARHAGWWRPPRAAAVPLTLAFVAGTGFWLFFPAMIKAGLDEMVLHECQGMVAVMEQSGRWLAGATNLTFATR</sequence>
<evidence type="ECO:0000313" key="10">
    <source>
        <dbReference type="EnsemblPlants" id="OGLUM02G15690.1"/>
    </source>
</evidence>
<dbReference type="GO" id="GO:0006629">
    <property type="term" value="P:lipid metabolic process"/>
    <property type="evidence" value="ECO:0007669"/>
    <property type="project" value="InterPro"/>
</dbReference>
<protein>
    <recommendedName>
        <fullName evidence="9">Wax synthase domain-containing protein</fullName>
    </recommendedName>
</protein>
<feature type="transmembrane region" description="Helical" evidence="8">
    <location>
        <begin position="110"/>
        <end position="133"/>
    </location>
</feature>
<keyword evidence="4 8" id="KW-0812">Transmembrane</keyword>
<dbReference type="Proteomes" id="UP000026961">
    <property type="component" value="Chromosome 2"/>
</dbReference>
<evidence type="ECO:0000256" key="3">
    <source>
        <dbReference type="ARBA" id="ARBA00022679"/>
    </source>
</evidence>
<evidence type="ECO:0000256" key="7">
    <source>
        <dbReference type="ARBA" id="ARBA00023315"/>
    </source>
</evidence>
<feature type="transmembrane region" description="Helical" evidence="8">
    <location>
        <begin position="530"/>
        <end position="553"/>
    </location>
</feature>
<keyword evidence="6 8" id="KW-0472">Membrane</keyword>
<dbReference type="Gramene" id="OGLUM02G15690.1">
    <property type="protein sequence ID" value="OGLUM02G15690.1"/>
    <property type="gene ID" value="OGLUM02G15690"/>
</dbReference>
<evidence type="ECO:0000256" key="8">
    <source>
        <dbReference type="SAM" id="Phobius"/>
    </source>
</evidence>
<feature type="domain" description="Wax synthase" evidence="9">
    <location>
        <begin position="487"/>
        <end position="565"/>
    </location>
</feature>
<dbReference type="PANTHER" id="PTHR31595:SF73">
    <property type="entry name" value="OS02G0454500 PROTEIN"/>
    <property type="match status" value="1"/>
</dbReference>
<dbReference type="InterPro" id="IPR044851">
    <property type="entry name" value="Wax_synthase"/>
</dbReference>
<dbReference type="eggNOG" id="ENOG502QSCR">
    <property type="taxonomic scope" value="Eukaryota"/>
</dbReference>
<dbReference type="EnsemblPlants" id="OGLUM02G15690.1">
    <property type="protein sequence ID" value="OGLUM02G15690.1"/>
    <property type="gene ID" value="OGLUM02G15690"/>
</dbReference>
<dbReference type="GO" id="GO:0008374">
    <property type="term" value="F:O-acyltransferase activity"/>
    <property type="evidence" value="ECO:0007669"/>
    <property type="project" value="InterPro"/>
</dbReference>
<evidence type="ECO:0000256" key="2">
    <source>
        <dbReference type="ARBA" id="ARBA00007282"/>
    </source>
</evidence>
<feature type="transmembrane region" description="Helical" evidence="8">
    <location>
        <begin position="220"/>
        <end position="239"/>
    </location>
</feature>
<comment type="subcellular location">
    <subcellularLocation>
        <location evidence="1">Membrane</location>
        <topology evidence="1">Multi-pass membrane protein</topology>
    </subcellularLocation>
</comment>
<dbReference type="Pfam" id="PF13813">
    <property type="entry name" value="MBOAT_2"/>
    <property type="match status" value="2"/>
</dbReference>
<organism evidence="10">
    <name type="scientific">Oryza glumipatula</name>
    <dbReference type="NCBI Taxonomy" id="40148"/>
    <lineage>
        <taxon>Eukaryota</taxon>
        <taxon>Viridiplantae</taxon>
        <taxon>Streptophyta</taxon>
        <taxon>Embryophyta</taxon>
        <taxon>Tracheophyta</taxon>
        <taxon>Spermatophyta</taxon>
        <taxon>Magnoliopsida</taxon>
        <taxon>Liliopsida</taxon>
        <taxon>Poales</taxon>
        <taxon>Poaceae</taxon>
        <taxon>BOP clade</taxon>
        <taxon>Oryzoideae</taxon>
        <taxon>Oryzeae</taxon>
        <taxon>Oryzinae</taxon>
        <taxon>Oryza</taxon>
    </lineage>
</organism>